<dbReference type="EMBL" id="NTKD01000071">
    <property type="protein sequence ID" value="PDH36270.1"/>
    <property type="molecule type" value="Genomic_DNA"/>
</dbReference>
<evidence type="ECO:0000259" key="3">
    <source>
        <dbReference type="PROSITE" id="PS50902"/>
    </source>
</evidence>
<dbReference type="Gene3D" id="3.40.50.360">
    <property type="match status" value="1"/>
</dbReference>
<reference evidence="4 5" key="1">
    <citation type="submission" date="2017-08" db="EMBL/GenBank/DDBJ databases">
        <title>Fine stratification of microbial communities through a metagenomic profile of the photic zone.</title>
        <authorList>
            <person name="Haro-Moreno J.M."/>
            <person name="Lopez-Perez M."/>
            <person name="De La Torre J."/>
            <person name="Picazo A."/>
            <person name="Camacho A."/>
            <person name="Rodriguez-Valera F."/>
        </authorList>
    </citation>
    <scope>NUCLEOTIDE SEQUENCE [LARGE SCALE GENOMIC DNA]</scope>
    <source>
        <strain evidence="4">MED-G24</strain>
    </source>
</reference>
<gene>
    <name evidence="4" type="ORF">CNE99_09905</name>
</gene>
<evidence type="ECO:0000313" key="4">
    <source>
        <dbReference type="EMBL" id="PDH36270.1"/>
    </source>
</evidence>
<organism evidence="4 5">
    <name type="scientific">OM182 bacterium MED-G24</name>
    <dbReference type="NCBI Taxonomy" id="1986255"/>
    <lineage>
        <taxon>Bacteria</taxon>
        <taxon>Pseudomonadati</taxon>
        <taxon>Pseudomonadota</taxon>
        <taxon>Gammaproteobacteria</taxon>
        <taxon>OMG group</taxon>
        <taxon>OM182 clade</taxon>
    </lineage>
</organism>
<dbReference type="GO" id="GO:0010181">
    <property type="term" value="F:FMN binding"/>
    <property type="evidence" value="ECO:0007669"/>
    <property type="project" value="InterPro"/>
</dbReference>
<proteinExistence type="predicted"/>
<dbReference type="PROSITE" id="PS50902">
    <property type="entry name" value="FLAVODOXIN_LIKE"/>
    <property type="match status" value="1"/>
</dbReference>
<evidence type="ECO:0000256" key="1">
    <source>
        <dbReference type="ARBA" id="ARBA00022630"/>
    </source>
</evidence>
<keyword evidence="2" id="KW-0288">FMN</keyword>
<name>A0A2A5WIC2_9GAMM</name>
<feature type="domain" description="Flavodoxin-like" evidence="3">
    <location>
        <begin position="4"/>
        <end position="152"/>
    </location>
</feature>
<keyword evidence="1" id="KW-0285">Flavoprotein</keyword>
<evidence type="ECO:0000256" key="2">
    <source>
        <dbReference type="ARBA" id="ARBA00022643"/>
    </source>
</evidence>
<dbReference type="Pfam" id="PF00258">
    <property type="entry name" value="Flavodoxin_1"/>
    <property type="match status" value="1"/>
</dbReference>
<accession>A0A2A5WIC2</accession>
<protein>
    <submittedName>
        <fullName evidence="4">Flavodoxin</fullName>
    </submittedName>
</protein>
<dbReference type="SUPFAM" id="SSF52218">
    <property type="entry name" value="Flavoproteins"/>
    <property type="match status" value="1"/>
</dbReference>
<dbReference type="Proteomes" id="UP000219327">
    <property type="component" value="Unassembled WGS sequence"/>
</dbReference>
<dbReference type="InterPro" id="IPR029039">
    <property type="entry name" value="Flavoprotein-like_sf"/>
</dbReference>
<comment type="caution">
    <text evidence="4">The sequence shown here is derived from an EMBL/GenBank/DDBJ whole genome shotgun (WGS) entry which is preliminary data.</text>
</comment>
<dbReference type="InterPro" id="IPR008254">
    <property type="entry name" value="Flavodoxin/NO_synth"/>
</dbReference>
<sequence length="152" mass="16303">MTRLLIVYHSQTGTCARMANAVIAGANHPDLGTEVTAKLAREATVDDMLTADALLLGTPENFGYMSGAMKDFLDRVYYPLEGRVEGMPYACFISAGNDGSGAVRAIERIAKGFSLKRVHDPVIVVRAPTSAQISVCHDLGMYMSAGIESNVF</sequence>
<evidence type="ECO:0000313" key="5">
    <source>
        <dbReference type="Proteomes" id="UP000219327"/>
    </source>
</evidence>
<dbReference type="AlphaFoldDB" id="A0A2A5WIC2"/>